<dbReference type="InterPro" id="IPR038883">
    <property type="entry name" value="AN11006-like"/>
</dbReference>
<dbReference type="AlphaFoldDB" id="A0A6A6UCL0"/>
<organism evidence="2 3">
    <name type="scientific">Microthyrium microscopicum</name>
    <dbReference type="NCBI Taxonomy" id="703497"/>
    <lineage>
        <taxon>Eukaryota</taxon>
        <taxon>Fungi</taxon>
        <taxon>Dikarya</taxon>
        <taxon>Ascomycota</taxon>
        <taxon>Pezizomycotina</taxon>
        <taxon>Dothideomycetes</taxon>
        <taxon>Dothideomycetes incertae sedis</taxon>
        <taxon>Microthyriales</taxon>
        <taxon>Microthyriaceae</taxon>
        <taxon>Microthyrium</taxon>
    </lineage>
</organism>
<accession>A0A6A6UCL0</accession>
<dbReference type="EMBL" id="MU004234">
    <property type="protein sequence ID" value="KAF2669892.1"/>
    <property type="molecule type" value="Genomic_DNA"/>
</dbReference>
<evidence type="ECO:0000313" key="2">
    <source>
        <dbReference type="EMBL" id="KAF2669892.1"/>
    </source>
</evidence>
<feature type="region of interest" description="Disordered" evidence="1">
    <location>
        <begin position="38"/>
        <end position="62"/>
    </location>
</feature>
<reference evidence="2" key="1">
    <citation type="journal article" date="2020" name="Stud. Mycol.">
        <title>101 Dothideomycetes genomes: a test case for predicting lifestyles and emergence of pathogens.</title>
        <authorList>
            <person name="Haridas S."/>
            <person name="Albert R."/>
            <person name="Binder M."/>
            <person name="Bloem J."/>
            <person name="Labutti K."/>
            <person name="Salamov A."/>
            <person name="Andreopoulos B."/>
            <person name="Baker S."/>
            <person name="Barry K."/>
            <person name="Bills G."/>
            <person name="Bluhm B."/>
            <person name="Cannon C."/>
            <person name="Castanera R."/>
            <person name="Culley D."/>
            <person name="Daum C."/>
            <person name="Ezra D."/>
            <person name="Gonzalez J."/>
            <person name="Henrissat B."/>
            <person name="Kuo A."/>
            <person name="Liang C."/>
            <person name="Lipzen A."/>
            <person name="Lutzoni F."/>
            <person name="Magnuson J."/>
            <person name="Mondo S."/>
            <person name="Nolan M."/>
            <person name="Ohm R."/>
            <person name="Pangilinan J."/>
            <person name="Park H.-J."/>
            <person name="Ramirez L."/>
            <person name="Alfaro M."/>
            <person name="Sun H."/>
            <person name="Tritt A."/>
            <person name="Yoshinaga Y."/>
            <person name="Zwiers L.-H."/>
            <person name="Turgeon B."/>
            <person name="Goodwin S."/>
            <person name="Spatafora J."/>
            <person name="Crous P."/>
            <person name="Grigoriev I."/>
        </authorList>
    </citation>
    <scope>NUCLEOTIDE SEQUENCE</scope>
    <source>
        <strain evidence="2">CBS 115976</strain>
    </source>
</reference>
<dbReference type="PANTHER" id="PTHR42085:SF2">
    <property type="entry name" value="F-BOX DOMAIN-CONTAINING PROTEIN"/>
    <property type="match status" value="1"/>
</dbReference>
<evidence type="ECO:0000256" key="1">
    <source>
        <dbReference type="SAM" id="MobiDB-lite"/>
    </source>
</evidence>
<dbReference type="PANTHER" id="PTHR42085">
    <property type="entry name" value="F-BOX DOMAIN-CONTAINING PROTEIN"/>
    <property type="match status" value="1"/>
</dbReference>
<gene>
    <name evidence="2" type="ORF">BT63DRAFT_478127</name>
</gene>
<dbReference type="OrthoDB" id="62952at2759"/>
<name>A0A6A6UCL0_9PEZI</name>
<dbReference type="Proteomes" id="UP000799302">
    <property type="component" value="Unassembled WGS sequence"/>
</dbReference>
<protein>
    <submittedName>
        <fullName evidence="2">Uncharacterized protein</fullName>
    </submittedName>
</protein>
<keyword evidence="3" id="KW-1185">Reference proteome</keyword>
<evidence type="ECO:0000313" key="3">
    <source>
        <dbReference type="Proteomes" id="UP000799302"/>
    </source>
</evidence>
<proteinExistence type="predicted"/>
<sequence>MNERRLVVLKGNWSEWVSQLRVYLHISQTERHIDLSQHQATDAPQDPVHVHNASKPKAPLAPIPPEPTPDAIYWCHVDRMNKDQEWREYTVAMKAWENDEMEIRNLRKFMYSTIEKVEALLLKEARTPTEIFRVIREQYSIGMSKRPHLHHIPNNHFLDSTTPIASIHDTHCLASTILDFELILTTQSHIDSNFVKMATEDNLLLSNASDDSSDFAESSFLMYDSDNSYDSFDGLIKHTPEPVSLNLPGGPFPLMELPGETRMMIYRELFVDPSKECDCCGHKYDYGKQRRRIHRRSELGSCIQFLQTSKTIHNEASYVLYGENTFHFHYRHLAPCPTLLRYGNLMKSIYQMDHGLVQEGNWRNISYLLLLPNVRHIQIHFYLDEAFMWEVTKQQLLQTWNEMIRLLAKDPTPCLELPRDMLTTTNLSTPSGEIHFVLTTAPRRLAKMYIEKSDESLSSVLVKQLWPDR</sequence>